<dbReference type="eggNOG" id="ENOG5033WBX">
    <property type="taxonomic scope" value="Bacteria"/>
</dbReference>
<keyword evidence="3" id="KW-1185">Reference proteome</keyword>
<evidence type="ECO:0000313" key="3">
    <source>
        <dbReference type="Proteomes" id="UP000000492"/>
    </source>
</evidence>
<dbReference type="KEGG" id="crd:CRES_0245"/>
<evidence type="ECO:0000313" key="2">
    <source>
        <dbReference type="EMBL" id="AEI08608.1"/>
    </source>
</evidence>
<reference evidence="2 3" key="1">
    <citation type="journal article" date="2012" name="BMC Genomics">
        <title>Complete genome sequence, lifestyle, and multi-drug resistance of the human pathogen Corynebacterium resistens DSM 45100 isolated from blood samples of a leukemia patient.</title>
        <authorList>
            <person name="Schroder J."/>
            <person name="Maus I."/>
            <person name="Meyer K."/>
            <person name="Wordemann S."/>
            <person name="Blom J."/>
            <person name="Jaenicke S."/>
            <person name="Schneider J."/>
            <person name="Trost E."/>
            <person name="Tauch A."/>
        </authorList>
    </citation>
    <scope>NUCLEOTIDE SEQUENCE [LARGE SCALE GENOMIC DNA]</scope>
    <source>
        <strain evidence="3">DSM 45100 / JCM 12819 / CCUG 50093 / GTC 2026 / SICGH 158</strain>
    </source>
</reference>
<accession>F8E2G2</accession>
<organism evidence="2 3">
    <name type="scientific">Corynebacterium resistens (strain DSM 45100 / JCM 12819 / GTC 2026 / SICGH 158)</name>
    <dbReference type="NCBI Taxonomy" id="662755"/>
    <lineage>
        <taxon>Bacteria</taxon>
        <taxon>Bacillati</taxon>
        <taxon>Actinomycetota</taxon>
        <taxon>Actinomycetes</taxon>
        <taxon>Mycobacteriales</taxon>
        <taxon>Corynebacteriaceae</taxon>
        <taxon>Corynebacterium</taxon>
    </lineage>
</organism>
<dbReference type="Proteomes" id="UP000000492">
    <property type="component" value="Chromosome"/>
</dbReference>
<proteinExistence type="predicted"/>
<feature type="region of interest" description="Disordered" evidence="1">
    <location>
        <begin position="55"/>
        <end position="86"/>
    </location>
</feature>
<gene>
    <name evidence="2" type="ordered locus">CRES_0245</name>
</gene>
<sequence>MESNKKLWEPSESWLRNHTSSDLVYSVVVRLDSKEAVDKVWQQCAARDLVDDAERTVTKESEQDIERLSQGALSHDVGTAEAGSNGPSYGKVLWGGASLARIGDKEIEACSGGEDALDSLEDCINELLVEVIKDAGVATEIHVTSEFRHEA</sequence>
<dbReference type="OrthoDB" id="6167040at2"/>
<protein>
    <submittedName>
        <fullName evidence="2">Uncharacterized protein</fullName>
    </submittedName>
</protein>
<dbReference type="EMBL" id="CP002857">
    <property type="protein sequence ID" value="AEI08608.1"/>
    <property type="molecule type" value="Genomic_DNA"/>
</dbReference>
<dbReference type="AlphaFoldDB" id="F8E2G2"/>
<name>F8E2G2_CORRG</name>
<feature type="compositionally biased region" description="Basic and acidic residues" evidence="1">
    <location>
        <begin position="55"/>
        <end position="67"/>
    </location>
</feature>
<dbReference type="RefSeq" id="WP_013887637.1">
    <property type="nucleotide sequence ID" value="NC_015673.1"/>
</dbReference>
<dbReference type="HOGENOM" id="CLU_1728313_0_0_11"/>
<evidence type="ECO:0000256" key="1">
    <source>
        <dbReference type="SAM" id="MobiDB-lite"/>
    </source>
</evidence>